<proteinExistence type="predicted"/>
<accession>A0A5K1K8Z1</accession>
<gene>
    <name evidence="3" type="primary">I1R980</name>
</gene>
<evidence type="ECO:0000313" key="3">
    <source>
        <dbReference type="EMBL" id="VWP02025.1"/>
    </source>
</evidence>
<organism evidence="3">
    <name type="scientific">Ganoderma boninense</name>
    <dbReference type="NCBI Taxonomy" id="34458"/>
    <lineage>
        <taxon>Eukaryota</taxon>
        <taxon>Fungi</taxon>
        <taxon>Dikarya</taxon>
        <taxon>Basidiomycota</taxon>
        <taxon>Agaricomycotina</taxon>
        <taxon>Agaricomycetes</taxon>
        <taxon>Polyporales</taxon>
        <taxon>Polyporaceae</taxon>
        <taxon>Ganoderma</taxon>
    </lineage>
</organism>
<name>A0A5K1K8Z1_9APHY</name>
<keyword evidence="2" id="KW-0732">Signal</keyword>
<feature type="chain" id="PRO_5023915937" evidence="2">
    <location>
        <begin position="26"/>
        <end position="221"/>
    </location>
</feature>
<dbReference type="EMBL" id="LR729871">
    <property type="protein sequence ID" value="VWP02025.1"/>
    <property type="molecule type" value="Genomic_DNA"/>
</dbReference>
<evidence type="ECO:0000256" key="2">
    <source>
        <dbReference type="SAM" id="SignalP"/>
    </source>
</evidence>
<protein>
    <submittedName>
        <fullName evidence="3">N/A</fullName>
    </submittedName>
</protein>
<feature type="region of interest" description="Disordered" evidence="1">
    <location>
        <begin position="105"/>
        <end position="221"/>
    </location>
</feature>
<feature type="signal peptide" evidence="2">
    <location>
        <begin position="1"/>
        <end position="25"/>
    </location>
</feature>
<reference evidence="3" key="1">
    <citation type="submission" date="2019-10" db="EMBL/GenBank/DDBJ databases">
        <authorList>
            <person name="Nor Muhammad N."/>
        </authorList>
    </citation>
    <scope>NUCLEOTIDE SEQUENCE</scope>
</reference>
<evidence type="ECO:0000256" key="1">
    <source>
        <dbReference type="SAM" id="MobiDB-lite"/>
    </source>
</evidence>
<dbReference type="AlphaFoldDB" id="A0A5K1K8Z1"/>
<sequence length="221" mass="22120">MPHPYQYAYTLLAPFVLSLISPSIASDASTLEMDAPQPIAECAEDTFTWQGGLPPYTLSLRDADSGSSVFSNSGLTDTVFHWVAAVAAGTNLILELTDTGENGASGAHISESFTVEPGDDSCLSNSNSPTSSSSSSSSSSSTSTPQQTSDGTIVPSSSSPSSSSEQPTTSFSFTSPSSDSTAIATTNPSSSPSSSTGTGAPAGSTGSPSSSRTGPDGSSSE</sequence>
<feature type="compositionally biased region" description="Low complexity" evidence="1">
    <location>
        <begin position="124"/>
        <end position="221"/>
    </location>
</feature>